<comment type="caution">
    <text evidence="2">The sequence shown here is derived from an EMBL/GenBank/DDBJ whole genome shotgun (WGS) entry which is preliminary data.</text>
</comment>
<sequence>MSTNEALQNSLRRSLNFPNVSRGTSHTEQNYRDPEQSPAGASTTTEPLADDIVAHNRQLVTNYADALYDASAEDILAWADEHVPGDIALPCPWKTPCWQNSPAAMSHAPGPPPIKLPGCKF</sequence>
<protein>
    <submittedName>
        <fullName evidence="2">Uncharacterized protein</fullName>
    </submittedName>
</protein>
<feature type="region of interest" description="Disordered" evidence="1">
    <location>
        <begin position="1"/>
        <end position="49"/>
    </location>
</feature>
<dbReference type="Proteomes" id="UP001243856">
    <property type="component" value="Unassembled WGS sequence"/>
</dbReference>
<organism evidence="2 3">
    <name type="scientific">Corynebacterium propinquum</name>
    <dbReference type="NCBI Taxonomy" id="43769"/>
    <lineage>
        <taxon>Bacteria</taxon>
        <taxon>Bacillati</taxon>
        <taxon>Actinomycetota</taxon>
        <taxon>Actinomycetes</taxon>
        <taxon>Mycobacteriales</taxon>
        <taxon>Corynebacteriaceae</taxon>
        <taxon>Corynebacterium</taxon>
    </lineage>
</organism>
<proteinExistence type="predicted"/>
<dbReference type="EMBL" id="JASNVK010000006">
    <property type="protein sequence ID" value="MDK4300583.1"/>
    <property type="molecule type" value="Genomic_DNA"/>
</dbReference>
<keyword evidence="3" id="KW-1185">Reference proteome</keyword>
<evidence type="ECO:0000313" key="2">
    <source>
        <dbReference type="EMBL" id="MDK4300583.1"/>
    </source>
</evidence>
<name>A0ABT7G268_9CORY</name>
<evidence type="ECO:0000256" key="1">
    <source>
        <dbReference type="SAM" id="MobiDB-lite"/>
    </source>
</evidence>
<reference evidence="2 3" key="1">
    <citation type="submission" date="2023-05" db="EMBL/GenBank/DDBJ databases">
        <title>Metabolic capabilities are highly conserved among human nasal-associated Corynebacterium species in pangenomic analyses.</title>
        <authorList>
            <person name="Tran T.H."/>
            <person name="Roberts A.Q."/>
            <person name="Escapa I.F."/>
            <person name="Gao W."/>
            <person name="Conlan S."/>
            <person name="Kong H."/>
            <person name="Segre J.A."/>
            <person name="Kelly M.S."/>
            <person name="Lemon K.P."/>
        </authorList>
    </citation>
    <scope>NUCLEOTIDE SEQUENCE [LARGE SCALE GENOMIC DNA]</scope>
    <source>
        <strain evidence="2 3">KPL2811</strain>
    </source>
</reference>
<gene>
    <name evidence="2" type="ORF">QPX45_04870</name>
</gene>
<feature type="compositionally biased region" description="Polar residues" evidence="1">
    <location>
        <begin position="1"/>
        <end position="28"/>
    </location>
</feature>
<accession>A0ABT7G268</accession>
<evidence type="ECO:0000313" key="3">
    <source>
        <dbReference type="Proteomes" id="UP001243856"/>
    </source>
</evidence>